<dbReference type="EMBL" id="QKKF02019746">
    <property type="protein sequence ID" value="RZF39687.1"/>
    <property type="molecule type" value="Genomic_DNA"/>
</dbReference>
<reference evidence="3 4" key="1">
    <citation type="journal article" date="2017" name="Gigascience">
        <title>Genome sequence of the small brown planthopper, Laodelphax striatellus.</title>
        <authorList>
            <person name="Zhu J."/>
            <person name="Jiang F."/>
            <person name="Wang X."/>
            <person name="Yang P."/>
            <person name="Bao Y."/>
            <person name="Zhao W."/>
            <person name="Wang W."/>
            <person name="Lu H."/>
            <person name="Wang Q."/>
            <person name="Cui N."/>
            <person name="Li J."/>
            <person name="Chen X."/>
            <person name="Luo L."/>
            <person name="Yu J."/>
            <person name="Kang L."/>
            <person name="Cui F."/>
        </authorList>
    </citation>
    <scope>NUCLEOTIDE SEQUENCE [LARGE SCALE GENOMIC DNA]</scope>
    <source>
        <strain evidence="3">Lst14</strain>
    </source>
</reference>
<feature type="transmembrane region" description="Helical" evidence="2">
    <location>
        <begin position="13"/>
        <end position="37"/>
    </location>
</feature>
<keyword evidence="2" id="KW-1133">Transmembrane helix</keyword>
<feature type="region of interest" description="Disordered" evidence="1">
    <location>
        <begin position="139"/>
        <end position="165"/>
    </location>
</feature>
<dbReference type="InParanoid" id="A0A482X1D5"/>
<dbReference type="Proteomes" id="UP000291343">
    <property type="component" value="Unassembled WGS sequence"/>
</dbReference>
<dbReference type="AlphaFoldDB" id="A0A482X1D5"/>
<dbReference type="SMR" id="A0A482X1D5"/>
<feature type="region of interest" description="Disordered" evidence="1">
    <location>
        <begin position="189"/>
        <end position="236"/>
    </location>
</feature>
<comment type="caution">
    <text evidence="3">The sequence shown here is derived from an EMBL/GenBank/DDBJ whole genome shotgun (WGS) entry which is preliminary data.</text>
</comment>
<proteinExistence type="predicted"/>
<sequence>MAVIVRQFQKHDALYNVSSFILLLMLIVTAATFPLIIKDMLLKWKTEQNELNEFDANGILLKTADKYSPKRFTHPESDNPLGKVLDTSSGKCHNVVKRVLEDETPKHDPKFCQNHKCLATPINRIHHKSLMIINKPEHEKPKIVERKGTKCNEQKETEKSRTTHSSRFDWLFRIPEATEKTKVKKPTVLTATMNNDGNKTKDYDEEKEGLGSTDTMKSEEEEEEEEDVEKEEKVEGGGSLSDIIENFIGSVLGSLFSFITGKPDTNQHVTEKLDLINEENDFDDIFPPFFRVGGFLGGIMDDTPRMNDALEKNMEDLWNRVDGAEGEFGPLFAPPTF</sequence>
<keyword evidence="4" id="KW-1185">Reference proteome</keyword>
<keyword evidence="2" id="KW-0472">Membrane</keyword>
<feature type="compositionally biased region" description="Acidic residues" evidence="1">
    <location>
        <begin position="219"/>
        <end position="229"/>
    </location>
</feature>
<gene>
    <name evidence="3" type="ORF">LSTR_LSTR013175</name>
</gene>
<evidence type="ECO:0000256" key="1">
    <source>
        <dbReference type="SAM" id="MobiDB-lite"/>
    </source>
</evidence>
<evidence type="ECO:0000313" key="3">
    <source>
        <dbReference type="EMBL" id="RZF39687.1"/>
    </source>
</evidence>
<organism evidence="3 4">
    <name type="scientific">Laodelphax striatellus</name>
    <name type="common">Small brown planthopper</name>
    <name type="synonym">Delphax striatella</name>
    <dbReference type="NCBI Taxonomy" id="195883"/>
    <lineage>
        <taxon>Eukaryota</taxon>
        <taxon>Metazoa</taxon>
        <taxon>Ecdysozoa</taxon>
        <taxon>Arthropoda</taxon>
        <taxon>Hexapoda</taxon>
        <taxon>Insecta</taxon>
        <taxon>Pterygota</taxon>
        <taxon>Neoptera</taxon>
        <taxon>Paraneoptera</taxon>
        <taxon>Hemiptera</taxon>
        <taxon>Auchenorrhyncha</taxon>
        <taxon>Fulgoroidea</taxon>
        <taxon>Delphacidae</taxon>
        <taxon>Criomorphinae</taxon>
        <taxon>Laodelphax</taxon>
    </lineage>
</organism>
<accession>A0A482X1D5</accession>
<keyword evidence="2" id="KW-0812">Transmembrane</keyword>
<feature type="compositionally biased region" description="Basic and acidic residues" evidence="1">
    <location>
        <begin position="139"/>
        <end position="161"/>
    </location>
</feature>
<dbReference type="OrthoDB" id="10630588at2759"/>
<name>A0A482X1D5_LAOST</name>
<evidence type="ECO:0000313" key="4">
    <source>
        <dbReference type="Proteomes" id="UP000291343"/>
    </source>
</evidence>
<protein>
    <submittedName>
        <fullName evidence="3">Uncharacterized protein</fullName>
    </submittedName>
</protein>
<evidence type="ECO:0000256" key="2">
    <source>
        <dbReference type="SAM" id="Phobius"/>
    </source>
</evidence>